<dbReference type="Gene3D" id="1.10.150.240">
    <property type="entry name" value="Putative phosphatase, domain 2"/>
    <property type="match status" value="1"/>
</dbReference>
<dbReference type="InterPro" id="IPR023214">
    <property type="entry name" value="HAD_sf"/>
</dbReference>
<evidence type="ECO:0000313" key="1">
    <source>
        <dbReference type="EMBL" id="VAY89184.1"/>
    </source>
</evidence>
<dbReference type="AlphaFoldDB" id="A0A3P3ZRZ4"/>
<name>A0A3P3ZRZ4_9ZZZZ</name>
<dbReference type="Gene3D" id="3.40.50.1000">
    <property type="entry name" value="HAD superfamily/HAD-like"/>
    <property type="match status" value="1"/>
</dbReference>
<protein>
    <submittedName>
        <fullName evidence="2">Uncharacterized protein</fullName>
    </submittedName>
</protein>
<dbReference type="EMBL" id="UOYP01000518">
    <property type="protein sequence ID" value="VAY89184.1"/>
    <property type="molecule type" value="Genomic_DNA"/>
</dbReference>
<gene>
    <name evidence="1" type="ORF">CARN8_5650003</name>
    <name evidence="2" type="ORF">CARN8_7210002</name>
</gene>
<accession>A0A3P3ZRZ4</accession>
<dbReference type="InterPro" id="IPR023198">
    <property type="entry name" value="PGP-like_dom2"/>
</dbReference>
<proteinExistence type="predicted"/>
<organism evidence="2">
    <name type="scientific">mine drainage metagenome</name>
    <dbReference type="NCBI Taxonomy" id="410659"/>
    <lineage>
        <taxon>unclassified sequences</taxon>
        <taxon>metagenomes</taxon>
        <taxon>ecological metagenomes</taxon>
    </lineage>
</organism>
<reference evidence="2" key="1">
    <citation type="submission" date="2018-10" db="EMBL/GenBank/DDBJ databases">
        <authorList>
            <person name="Plewniak F."/>
        </authorList>
    </citation>
    <scope>NUCLEOTIDE SEQUENCE</scope>
</reference>
<dbReference type="SUPFAM" id="SSF56784">
    <property type="entry name" value="HAD-like"/>
    <property type="match status" value="1"/>
</dbReference>
<evidence type="ECO:0000313" key="2">
    <source>
        <dbReference type="EMBL" id="VAY89633.1"/>
    </source>
</evidence>
<sequence>MTCICPVITLSPRDYDAVLFDLDGVLTKSASVHASAWKKLFDEFLTLDLRLTRDALRVRGRDDAAPPISLCVEDNIYEFVSGTARVFRLSGEAKGRFR</sequence>
<dbReference type="EMBL" id="UOYP01000692">
    <property type="protein sequence ID" value="VAY89633.1"/>
    <property type="molecule type" value="Genomic_DNA"/>
</dbReference>
<dbReference type="InterPro" id="IPR036412">
    <property type="entry name" value="HAD-like_sf"/>
</dbReference>